<dbReference type="InterPro" id="IPR045864">
    <property type="entry name" value="aa-tRNA-synth_II/BPL/LPL"/>
</dbReference>
<dbReference type="InterPro" id="IPR041715">
    <property type="entry name" value="HisRS-like_core"/>
</dbReference>
<gene>
    <name evidence="2" type="ORF">JF886_00820</name>
</gene>
<dbReference type="GO" id="GO:0005737">
    <property type="term" value="C:cytoplasm"/>
    <property type="evidence" value="ECO:0007669"/>
    <property type="project" value="InterPro"/>
</dbReference>
<dbReference type="PANTHER" id="PTHR43707">
    <property type="entry name" value="HISTIDYL-TRNA SYNTHETASE"/>
    <property type="match status" value="1"/>
</dbReference>
<comment type="caution">
    <text evidence="2">The sequence shown here is derived from an EMBL/GenBank/DDBJ whole genome shotgun (WGS) entry which is preliminary data.</text>
</comment>
<dbReference type="Gene3D" id="3.30.930.10">
    <property type="entry name" value="Bira Bifunctional Protein, Domain 2"/>
    <property type="match status" value="1"/>
</dbReference>
<evidence type="ECO:0000313" key="3">
    <source>
        <dbReference type="Proteomes" id="UP000606991"/>
    </source>
</evidence>
<evidence type="ECO:0000259" key="1">
    <source>
        <dbReference type="Pfam" id="PF13393"/>
    </source>
</evidence>
<dbReference type="InterPro" id="IPR004516">
    <property type="entry name" value="HisRS/HisZ"/>
</dbReference>
<dbReference type="SUPFAM" id="SSF55681">
    <property type="entry name" value="Class II aaRS and biotin synthetases"/>
    <property type="match status" value="1"/>
</dbReference>
<evidence type="ECO:0000313" key="2">
    <source>
        <dbReference type="EMBL" id="MBJ7593400.1"/>
    </source>
</evidence>
<dbReference type="PANTHER" id="PTHR43707:SF1">
    <property type="entry name" value="HISTIDINE--TRNA LIGASE, MITOCHONDRIAL-RELATED"/>
    <property type="match status" value="1"/>
</dbReference>
<reference evidence="2 3" key="1">
    <citation type="submission" date="2020-10" db="EMBL/GenBank/DDBJ databases">
        <title>Ca. Dormibacterota MAGs.</title>
        <authorList>
            <person name="Montgomery K."/>
        </authorList>
    </citation>
    <scope>NUCLEOTIDE SEQUENCE [LARGE SCALE GENOMIC DNA]</scope>
    <source>
        <strain evidence="2">SC8812_S17_18</strain>
    </source>
</reference>
<sequence>MTAHGAAARPGGFGDWLPGAASARRALTGALVGTFEAAGYELIDTPTVEYAQTIERGLGPDAGDELFRFMDADGSMLALVGERTVSVARTVAAQLRHGPFPMRLCYAGPVVRNRTLLGGRRREAVQAGCELVGDADFGADAECIALAIAAVDAAGVTDIQVDVGHAAFLPALLAGAGVGAAAREEIGAALAARDLVAVER</sequence>
<dbReference type="GO" id="GO:0006427">
    <property type="term" value="P:histidyl-tRNA aminoacylation"/>
    <property type="evidence" value="ECO:0007669"/>
    <property type="project" value="TreeGrafter"/>
</dbReference>
<keyword evidence="2" id="KW-0328">Glycosyltransferase</keyword>
<organism evidence="2 3">
    <name type="scientific">Candidatus Aeolococcus gillhamiae</name>
    <dbReference type="NCBI Taxonomy" id="3127015"/>
    <lineage>
        <taxon>Bacteria</taxon>
        <taxon>Bacillati</taxon>
        <taxon>Candidatus Dormiibacterota</taxon>
        <taxon>Candidatus Dormibacteria</taxon>
        <taxon>Candidatus Aeolococcales</taxon>
        <taxon>Candidatus Aeolococcaceae</taxon>
        <taxon>Candidatus Aeolococcus</taxon>
    </lineage>
</organism>
<proteinExistence type="predicted"/>
<keyword evidence="2" id="KW-0808">Transferase</keyword>
<dbReference type="GO" id="GO:0004821">
    <property type="term" value="F:histidine-tRNA ligase activity"/>
    <property type="evidence" value="ECO:0007669"/>
    <property type="project" value="TreeGrafter"/>
</dbReference>
<accession>A0A934K034</accession>
<feature type="non-terminal residue" evidence="2">
    <location>
        <position position="200"/>
    </location>
</feature>
<dbReference type="EMBL" id="JAEKNS010000014">
    <property type="protein sequence ID" value="MBJ7593400.1"/>
    <property type="molecule type" value="Genomic_DNA"/>
</dbReference>
<dbReference type="Pfam" id="PF13393">
    <property type="entry name" value="tRNA-synt_His"/>
    <property type="match status" value="1"/>
</dbReference>
<name>A0A934K034_9BACT</name>
<dbReference type="RefSeq" id="WP_337308641.1">
    <property type="nucleotide sequence ID" value="NZ_JAEKNS010000014.1"/>
</dbReference>
<dbReference type="Proteomes" id="UP000606991">
    <property type="component" value="Unassembled WGS sequence"/>
</dbReference>
<dbReference type="AlphaFoldDB" id="A0A934K034"/>
<dbReference type="GO" id="GO:0016757">
    <property type="term" value="F:glycosyltransferase activity"/>
    <property type="evidence" value="ECO:0007669"/>
    <property type="project" value="UniProtKB-KW"/>
</dbReference>
<protein>
    <submittedName>
        <fullName evidence="2">ATP phosphoribosyltransferase regulatory subunit</fullName>
    </submittedName>
</protein>
<feature type="domain" description="Class II Histidinyl-tRNA synthetase (HisRS)-like catalytic core" evidence="1">
    <location>
        <begin position="12"/>
        <end position="199"/>
    </location>
</feature>